<evidence type="ECO:0000313" key="1">
    <source>
        <dbReference type="EMBL" id="CAG8827351.1"/>
    </source>
</evidence>
<organism evidence="1 2">
    <name type="scientific">Cetraspora pellucida</name>
    <dbReference type="NCBI Taxonomy" id="1433469"/>
    <lineage>
        <taxon>Eukaryota</taxon>
        <taxon>Fungi</taxon>
        <taxon>Fungi incertae sedis</taxon>
        <taxon>Mucoromycota</taxon>
        <taxon>Glomeromycotina</taxon>
        <taxon>Glomeromycetes</taxon>
        <taxon>Diversisporales</taxon>
        <taxon>Gigasporaceae</taxon>
        <taxon>Cetraspora</taxon>
    </lineage>
</organism>
<keyword evidence="2" id="KW-1185">Reference proteome</keyword>
<name>A0A9N9KHV0_9GLOM</name>
<protein>
    <submittedName>
        <fullName evidence="1">23006_t:CDS:1</fullName>
    </submittedName>
</protein>
<gene>
    <name evidence="1" type="ORF">CPELLU_LOCUS20300</name>
</gene>
<dbReference type="EMBL" id="CAJVQA010058836">
    <property type="protein sequence ID" value="CAG8827351.1"/>
    <property type="molecule type" value="Genomic_DNA"/>
</dbReference>
<evidence type="ECO:0000313" key="2">
    <source>
        <dbReference type="Proteomes" id="UP000789759"/>
    </source>
</evidence>
<feature type="non-terminal residue" evidence="1">
    <location>
        <position position="1"/>
    </location>
</feature>
<reference evidence="1" key="1">
    <citation type="submission" date="2021-06" db="EMBL/GenBank/DDBJ databases">
        <authorList>
            <person name="Kallberg Y."/>
            <person name="Tangrot J."/>
            <person name="Rosling A."/>
        </authorList>
    </citation>
    <scope>NUCLEOTIDE SEQUENCE</scope>
    <source>
        <strain evidence="1">FL966</strain>
    </source>
</reference>
<dbReference type="OrthoDB" id="2420179at2759"/>
<feature type="non-terminal residue" evidence="1">
    <location>
        <position position="128"/>
    </location>
</feature>
<proteinExistence type="predicted"/>
<accession>A0A9N9KHV0</accession>
<comment type="caution">
    <text evidence="1">The sequence shown here is derived from an EMBL/GenBank/DDBJ whole genome shotgun (WGS) entry which is preliminary data.</text>
</comment>
<dbReference type="Proteomes" id="UP000789759">
    <property type="component" value="Unassembled WGS sequence"/>
</dbReference>
<dbReference type="AlphaFoldDB" id="A0A9N9KHV0"/>
<sequence>GIGCIMSDLPQENDLADIKQHGANHDCRTCNIEGQNSKADKEQLAVEYGLVKLGLLRILKWDQHTQTPQDAYHFLAEKAHTLLEVIFNVFNLNGENAFLKHWKDIEKPTNWYRMPNPLRHHQSFIFSD</sequence>